<accession>A0ABS6TB53</accession>
<evidence type="ECO:0000313" key="4">
    <source>
        <dbReference type="EMBL" id="MBV7390120.1"/>
    </source>
</evidence>
<keyword evidence="5" id="KW-1185">Reference proteome</keyword>
<dbReference type="PANTHER" id="PTHR46268:SF6">
    <property type="entry name" value="UNIVERSAL STRESS PROTEIN UP12"/>
    <property type="match status" value="1"/>
</dbReference>
<comment type="caution">
    <text evidence="4">The sequence shown here is derived from an EMBL/GenBank/DDBJ whole genome shotgun (WGS) entry which is preliminary data.</text>
</comment>
<dbReference type="InterPro" id="IPR006015">
    <property type="entry name" value="Universal_stress_UspA"/>
</dbReference>
<dbReference type="CDD" id="cd00293">
    <property type="entry name" value="USP-like"/>
    <property type="match status" value="1"/>
</dbReference>
<evidence type="ECO:0000256" key="2">
    <source>
        <dbReference type="PIRNR" id="PIRNR006276"/>
    </source>
</evidence>
<sequence length="143" mass="15641">MKEEYKNILVAVDGSEQSTEAFKETMAVAKRNQAKVTILAVVDVKYAFGDPAFVNDSLTIHTNNAEIEIDKLIAEYEPAQIDFEKVVLSGSPKRKIVDYAEENEIDLIMIGGTGTGAIEQMVIGSTTSYVVNHAPCNVMVVKN</sequence>
<keyword evidence="2" id="KW-0963">Cytoplasm</keyword>
<evidence type="ECO:0000313" key="5">
    <source>
        <dbReference type="Proteomes" id="UP000774130"/>
    </source>
</evidence>
<protein>
    <recommendedName>
        <fullName evidence="2">Universal stress protein</fullName>
    </recommendedName>
</protein>
<name>A0ABS6TB53_9ENTE</name>
<organism evidence="4 5">
    <name type="scientific">Enterococcus alishanensis</name>
    <dbReference type="NCBI Taxonomy" id="1303817"/>
    <lineage>
        <taxon>Bacteria</taxon>
        <taxon>Bacillati</taxon>
        <taxon>Bacillota</taxon>
        <taxon>Bacilli</taxon>
        <taxon>Lactobacillales</taxon>
        <taxon>Enterococcaceae</taxon>
        <taxon>Enterococcus</taxon>
    </lineage>
</organism>
<dbReference type="Pfam" id="PF00582">
    <property type="entry name" value="Usp"/>
    <property type="match status" value="1"/>
</dbReference>
<reference evidence="4 5" key="1">
    <citation type="submission" date="2021-06" db="EMBL/GenBank/DDBJ databases">
        <title>Enterococcus alishanensis sp. nov., a novel lactic acid bacterium isolated from fresh coffee beans.</title>
        <authorList>
            <person name="Chen Y.-S."/>
        </authorList>
    </citation>
    <scope>NUCLEOTIDE SEQUENCE [LARGE SCALE GENOMIC DNA]</scope>
    <source>
        <strain evidence="4 5">ALS3</strain>
    </source>
</reference>
<dbReference type="Proteomes" id="UP000774130">
    <property type="component" value="Unassembled WGS sequence"/>
</dbReference>
<dbReference type="RefSeq" id="WP_218325173.1">
    <property type="nucleotide sequence ID" value="NZ_JAHUZB010000002.1"/>
</dbReference>
<gene>
    <name evidence="4" type="ORF">KUA55_05460</name>
</gene>
<comment type="subcellular location">
    <subcellularLocation>
        <location evidence="2">Cytoplasm</location>
    </subcellularLocation>
</comment>
<comment type="similarity">
    <text evidence="1 2">Belongs to the universal stress protein A family.</text>
</comment>
<dbReference type="EMBL" id="JAHUZB010000002">
    <property type="protein sequence ID" value="MBV7390120.1"/>
    <property type="molecule type" value="Genomic_DNA"/>
</dbReference>
<evidence type="ECO:0000256" key="1">
    <source>
        <dbReference type="ARBA" id="ARBA00008791"/>
    </source>
</evidence>
<dbReference type="PIRSF" id="PIRSF006276">
    <property type="entry name" value="UspA"/>
    <property type="match status" value="1"/>
</dbReference>
<feature type="domain" description="UspA" evidence="3">
    <location>
        <begin position="4"/>
        <end position="142"/>
    </location>
</feature>
<dbReference type="InterPro" id="IPR006016">
    <property type="entry name" value="UspA"/>
</dbReference>
<evidence type="ECO:0000259" key="3">
    <source>
        <dbReference type="Pfam" id="PF00582"/>
    </source>
</evidence>
<dbReference type="PANTHER" id="PTHR46268">
    <property type="entry name" value="STRESS RESPONSE PROTEIN NHAX"/>
    <property type="match status" value="1"/>
</dbReference>
<proteinExistence type="inferred from homology"/>